<dbReference type="InterPro" id="IPR006001">
    <property type="entry name" value="Therm_gnt_kin"/>
</dbReference>
<evidence type="ECO:0000313" key="12">
    <source>
        <dbReference type="Proteomes" id="UP000231586"/>
    </source>
</evidence>
<protein>
    <recommendedName>
        <fullName evidence="3 10">Gluconokinase</fullName>
        <ecNumber evidence="3 10">2.7.1.12</ecNumber>
    </recommendedName>
</protein>
<keyword evidence="7 10" id="KW-0067">ATP-binding</keyword>
<dbReference type="PANTHER" id="PTHR43442">
    <property type="entry name" value="GLUCONOKINASE-RELATED"/>
    <property type="match status" value="1"/>
</dbReference>
<evidence type="ECO:0000256" key="7">
    <source>
        <dbReference type="ARBA" id="ARBA00022840"/>
    </source>
</evidence>
<evidence type="ECO:0000256" key="1">
    <source>
        <dbReference type="ARBA" id="ARBA00004761"/>
    </source>
</evidence>
<dbReference type="AlphaFoldDB" id="A0A2M8WV31"/>
<dbReference type="PANTHER" id="PTHR43442:SF3">
    <property type="entry name" value="GLUCONOKINASE-RELATED"/>
    <property type="match status" value="1"/>
</dbReference>
<dbReference type="GO" id="GO:0005737">
    <property type="term" value="C:cytoplasm"/>
    <property type="evidence" value="ECO:0007669"/>
    <property type="project" value="TreeGrafter"/>
</dbReference>
<proteinExistence type="inferred from homology"/>
<evidence type="ECO:0000256" key="2">
    <source>
        <dbReference type="ARBA" id="ARBA00008420"/>
    </source>
</evidence>
<evidence type="ECO:0000256" key="9">
    <source>
        <dbReference type="ARBA" id="ARBA00048090"/>
    </source>
</evidence>
<dbReference type="CDD" id="cd02021">
    <property type="entry name" value="GntK"/>
    <property type="match status" value="1"/>
</dbReference>
<name>A0A2M8WV31_9MICO</name>
<comment type="catalytic activity">
    <reaction evidence="9 10">
        <text>D-gluconate + ATP = 6-phospho-D-gluconate + ADP + H(+)</text>
        <dbReference type="Rhea" id="RHEA:19433"/>
        <dbReference type="ChEBI" id="CHEBI:15378"/>
        <dbReference type="ChEBI" id="CHEBI:18391"/>
        <dbReference type="ChEBI" id="CHEBI:30616"/>
        <dbReference type="ChEBI" id="CHEBI:58759"/>
        <dbReference type="ChEBI" id="CHEBI:456216"/>
        <dbReference type="EC" id="2.7.1.12"/>
    </reaction>
</comment>
<dbReference type="SUPFAM" id="SSF52540">
    <property type="entry name" value="P-loop containing nucleoside triphosphate hydrolases"/>
    <property type="match status" value="1"/>
</dbReference>
<evidence type="ECO:0000256" key="8">
    <source>
        <dbReference type="ARBA" id="ARBA00023064"/>
    </source>
</evidence>
<evidence type="ECO:0000256" key="6">
    <source>
        <dbReference type="ARBA" id="ARBA00022777"/>
    </source>
</evidence>
<evidence type="ECO:0000256" key="4">
    <source>
        <dbReference type="ARBA" id="ARBA00022679"/>
    </source>
</evidence>
<reference evidence="11 12" key="1">
    <citation type="submission" date="2017-11" db="EMBL/GenBank/DDBJ databases">
        <title>Genomic Encyclopedia of Archaeal and Bacterial Type Strains, Phase II (KMG-II): From Individual Species to Whole Genera.</title>
        <authorList>
            <person name="Goeker M."/>
        </authorList>
    </citation>
    <scope>NUCLEOTIDE SEQUENCE [LARGE SCALE GENOMIC DNA]</scope>
    <source>
        <strain evidence="11 12">DSM 22413</strain>
    </source>
</reference>
<keyword evidence="12" id="KW-1185">Reference proteome</keyword>
<dbReference type="FunFam" id="3.40.50.300:FF:000522">
    <property type="entry name" value="Gluconokinase"/>
    <property type="match status" value="1"/>
</dbReference>
<evidence type="ECO:0000256" key="3">
    <source>
        <dbReference type="ARBA" id="ARBA00012054"/>
    </source>
</evidence>
<dbReference type="EMBL" id="PGTZ01000006">
    <property type="protein sequence ID" value="PJI94774.1"/>
    <property type="molecule type" value="Genomic_DNA"/>
</dbReference>
<keyword evidence="6 10" id="KW-0418">Kinase</keyword>
<comment type="similarity">
    <text evidence="2 10">Belongs to the gluconokinase GntK/GntV family.</text>
</comment>
<dbReference type="GO" id="GO:0019521">
    <property type="term" value="P:D-gluconate metabolic process"/>
    <property type="evidence" value="ECO:0007669"/>
    <property type="project" value="UniProtKB-KW"/>
</dbReference>
<organism evidence="11 12">
    <name type="scientific">Luteimicrobium subarcticum</name>
    <dbReference type="NCBI Taxonomy" id="620910"/>
    <lineage>
        <taxon>Bacteria</taxon>
        <taxon>Bacillati</taxon>
        <taxon>Actinomycetota</taxon>
        <taxon>Actinomycetes</taxon>
        <taxon>Micrococcales</taxon>
        <taxon>Luteimicrobium</taxon>
    </lineage>
</organism>
<keyword evidence="4 10" id="KW-0808">Transferase</keyword>
<evidence type="ECO:0000256" key="10">
    <source>
        <dbReference type="RuleBase" id="RU363066"/>
    </source>
</evidence>
<dbReference type="GO" id="GO:0046316">
    <property type="term" value="F:gluconokinase activity"/>
    <property type="evidence" value="ECO:0007669"/>
    <property type="project" value="UniProtKB-EC"/>
</dbReference>
<evidence type="ECO:0000313" key="11">
    <source>
        <dbReference type="EMBL" id="PJI94774.1"/>
    </source>
</evidence>
<dbReference type="Gene3D" id="3.40.50.300">
    <property type="entry name" value="P-loop containing nucleotide triphosphate hydrolases"/>
    <property type="match status" value="1"/>
</dbReference>
<keyword evidence="5 10" id="KW-0547">Nucleotide-binding</keyword>
<dbReference type="InterPro" id="IPR027417">
    <property type="entry name" value="P-loop_NTPase"/>
</dbReference>
<dbReference type="Pfam" id="PF13671">
    <property type="entry name" value="AAA_33"/>
    <property type="match status" value="1"/>
</dbReference>
<comment type="pathway">
    <text evidence="1">Carbohydrate acid metabolism.</text>
</comment>
<keyword evidence="8" id="KW-0311">Gluconate utilization</keyword>
<evidence type="ECO:0000256" key="5">
    <source>
        <dbReference type="ARBA" id="ARBA00022741"/>
    </source>
</evidence>
<dbReference type="NCBIfam" id="TIGR01313">
    <property type="entry name" value="therm_gnt_kin"/>
    <property type="match status" value="1"/>
</dbReference>
<gene>
    <name evidence="11" type="ORF">CLV34_0621</name>
</gene>
<dbReference type="EC" id="2.7.1.12" evidence="3 10"/>
<dbReference type="Proteomes" id="UP000231586">
    <property type="component" value="Unassembled WGS sequence"/>
</dbReference>
<sequence>MTRPETSEPDPPALPGLPDHVVVMGVAGSGKTTVAQLLADTTGAAFVEADDLHPAANVVKMSAGHALDDDDRAPWLAAIRDRMDAEARAGRRTVLTCSALRRPYRDVLATATGRVVFVHLDGDPELLAARIAARTGHFMPPALLASQLATLEPLDPDEDGYVVDVTPPPETVAGAVRVLLVHAGQTS</sequence>
<accession>A0A2M8WV31</accession>
<dbReference type="GO" id="GO:0005524">
    <property type="term" value="F:ATP binding"/>
    <property type="evidence" value="ECO:0007669"/>
    <property type="project" value="UniProtKB-KW"/>
</dbReference>
<comment type="caution">
    <text evidence="11">The sequence shown here is derived from an EMBL/GenBank/DDBJ whole genome shotgun (WGS) entry which is preliminary data.</text>
</comment>